<dbReference type="InterPro" id="IPR003715">
    <property type="entry name" value="Poly_export_N"/>
</dbReference>
<dbReference type="AlphaFoldDB" id="R4YTW5"/>
<evidence type="ECO:0000256" key="4">
    <source>
        <dbReference type="ARBA" id="ARBA00022452"/>
    </source>
</evidence>
<evidence type="ECO:0000256" key="15">
    <source>
        <dbReference type="SAM" id="SignalP"/>
    </source>
</evidence>
<evidence type="ECO:0000256" key="6">
    <source>
        <dbReference type="ARBA" id="ARBA00022692"/>
    </source>
</evidence>
<evidence type="ECO:0000256" key="12">
    <source>
        <dbReference type="ARBA" id="ARBA00023139"/>
    </source>
</evidence>
<evidence type="ECO:0000256" key="2">
    <source>
        <dbReference type="ARBA" id="ARBA00009450"/>
    </source>
</evidence>
<keyword evidence="7 15" id="KW-0732">Signal</keyword>
<evidence type="ECO:0000259" key="17">
    <source>
        <dbReference type="Pfam" id="PF10531"/>
    </source>
</evidence>
<evidence type="ECO:0000313" key="19">
    <source>
        <dbReference type="EMBL" id="CCK76149.1"/>
    </source>
</evidence>
<dbReference type="Proteomes" id="UP000032749">
    <property type="component" value="Chromosome"/>
</dbReference>
<evidence type="ECO:0000313" key="20">
    <source>
        <dbReference type="Proteomes" id="UP000032749"/>
    </source>
</evidence>
<feature type="domain" description="Polysaccharide export protein N-terminal" evidence="16">
    <location>
        <begin position="61"/>
        <end position="134"/>
    </location>
</feature>
<evidence type="ECO:0000256" key="9">
    <source>
        <dbReference type="ARBA" id="ARBA00023065"/>
    </source>
</evidence>
<keyword evidence="3" id="KW-0813">Transport</keyword>
<evidence type="ECO:0000259" key="18">
    <source>
        <dbReference type="Pfam" id="PF22461"/>
    </source>
</evidence>
<evidence type="ECO:0000256" key="7">
    <source>
        <dbReference type="ARBA" id="ARBA00022729"/>
    </source>
</evidence>
<keyword evidence="6" id="KW-0812">Transmembrane</keyword>
<dbReference type="Pfam" id="PF10531">
    <property type="entry name" value="SLBB"/>
    <property type="match status" value="1"/>
</dbReference>
<keyword evidence="4" id="KW-1134">Transmembrane beta strand</keyword>
<proteinExistence type="inferred from homology"/>
<comment type="similarity">
    <text evidence="2">Belongs to the BexD/CtrA/VexA family.</text>
</comment>
<organism evidence="19 20">
    <name type="scientific">Oleispira antarctica RB-8</name>
    <dbReference type="NCBI Taxonomy" id="698738"/>
    <lineage>
        <taxon>Bacteria</taxon>
        <taxon>Pseudomonadati</taxon>
        <taxon>Pseudomonadota</taxon>
        <taxon>Gammaproteobacteria</taxon>
        <taxon>Oceanospirillales</taxon>
        <taxon>Oceanospirillaceae</taxon>
        <taxon>Oleispira</taxon>
    </lineage>
</organism>
<name>R4YTW5_OLEAN</name>
<dbReference type="InterPro" id="IPR054765">
    <property type="entry name" value="SLBB_dom"/>
</dbReference>
<dbReference type="OrthoDB" id="9808948at2"/>
<evidence type="ECO:0000256" key="8">
    <source>
        <dbReference type="ARBA" id="ARBA00023047"/>
    </source>
</evidence>
<dbReference type="Pfam" id="PF02563">
    <property type="entry name" value="Poly_export"/>
    <property type="match status" value="1"/>
</dbReference>
<dbReference type="GO" id="GO:0046930">
    <property type="term" value="C:pore complex"/>
    <property type="evidence" value="ECO:0007669"/>
    <property type="project" value="UniProtKB-KW"/>
</dbReference>
<dbReference type="Pfam" id="PF22461">
    <property type="entry name" value="SLBB_2"/>
    <property type="match status" value="1"/>
</dbReference>
<dbReference type="KEGG" id="oai:OLEAN_C19730"/>
<dbReference type="GO" id="GO:0015159">
    <property type="term" value="F:polysaccharide transmembrane transporter activity"/>
    <property type="evidence" value="ECO:0007669"/>
    <property type="project" value="InterPro"/>
</dbReference>
<dbReference type="HOGENOM" id="CLU_036993_0_0_6"/>
<comment type="subcellular location">
    <subcellularLocation>
        <location evidence="1">Cell outer membrane</location>
        <topology evidence="1">Multi-pass membrane protein</topology>
    </subcellularLocation>
</comment>
<dbReference type="GO" id="GO:0015288">
    <property type="term" value="F:porin activity"/>
    <property type="evidence" value="ECO:0007669"/>
    <property type="project" value="UniProtKB-KW"/>
</dbReference>
<keyword evidence="20" id="KW-1185">Reference proteome</keyword>
<dbReference type="EMBL" id="FO203512">
    <property type="protein sequence ID" value="CCK76149.1"/>
    <property type="molecule type" value="Genomic_DNA"/>
</dbReference>
<sequence length="536" mass="58790">MIKNILIIVLLLSSPALWAVSLQQDKDAEVVEAINTSTASKLYGSWLFNGGFSDTSFSGINPDYRIASGDKLLVQLWGGLEYQKEIEVDPKGNIFIPKVGPITVLGVSNENLNRLVLKSVKRVYKSNVEVYVTLLSTQKVKVFLTGLVNKPGLYEGQSADSILRFIDQAKGIRADIGGLRQIQLRRNNKTIEQIDLYDFLSSGKMPRLPLQDGDVIFVGPRQGVVTIEGEVGFAGKYEIRGSQEPIANILNAIVPNDRATNVTIIEAVNKSVEASQYSLNDITNQMVSNGALIKLSTQLRPTSISVEVVGEHSSENELVIPWGTSLDAVIKKIELTELSNSSGIQLYRKSVAERQKDMLQASLTALEQSVLTARSSTKEEAQLRKAEAEIMLQWIAKARLVEPKGQVLLSAGYEAKKIILQQGDRIVVPSNKNLVMVHGEVLFPTAIAFNKDLTIEDFIAKAGGKNRGSSDFNIVIMRPNGEFVDANSDLDEDDYVKPGDEIFVLAEPDSKSLQLTKDLTQIMYQIAVSAAVIIAL</sequence>
<feature type="domain" description="SLBB" evidence="18">
    <location>
        <begin position="141"/>
        <end position="218"/>
    </location>
</feature>
<keyword evidence="13" id="KW-0998">Cell outer membrane</keyword>
<reference evidence="19 20" key="1">
    <citation type="journal article" date="2013" name="Nat. Commun.">
        <title>Genome sequence and functional genomic analysis of the oil-degrading bacterium Oleispira antarctica.</title>
        <authorList>
            <person name="Kube M."/>
            <person name="Chernikova T.N."/>
            <person name="Al-Ramahi Y."/>
            <person name="Beloqui A."/>
            <person name="Lopez-Cortez N."/>
            <person name="Guazzaroni M.E."/>
            <person name="Heipieper H.J."/>
            <person name="Klages S."/>
            <person name="Kotsyurbenko O.R."/>
            <person name="Langer I."/>
            <person name="Nechitaylo T.Y."/>
            <person name="Lunsdorf H."/>
            <person name="Fernandez M."/>
            <person name="Juarez S."/>
            <person name="Ciordia S."/>
            <person name="Singer A."/>
            <person name="Kagan O."/>
            <person name="Egorova O."/>
            <person name="Petit P.A."/>
            <person name="Stogios P."/>
            <person name="Kim Y."/>
            <person name="Tchigvintsev A."/>
            <person name="Flick R."/>
            <person name="Denaro R."/>
            <person name="Genovese M."/>
            <person name="Albar J.P."/>
            <person name="Reva O.N."/>
            <person name="Martinez-Gomariz M."/>
            <person name="Tran H."/>
            <person name="Ferrer M."/>
            <person name="Savchenko A."/>
            <person name="Yakunin A.F."/>
            <person name="Yakimov M.M."/>
            <person name="Golyshina O.V."/>
            <person name="Reinhardt R."/>
            <person name="Golyshin P.N."/>
        </authorList>
    </citation>
    <scope>NUCLEOTIDE SEQUENCE [LARGE SCALE GENOMIC DNA]</scope>
</reference>
<evidence type="ECO:0000256" key="14">
    <source>
        <dbReference type="ARBA" id="ARBA00023288"/>
    </source>
</evidence>
<keyword evidence="10" id="KW-0626">Porin</keyword>
<evidence type="ECO:0000256" key="1">
    <source>
        <dbReference type="ARBA" id="ARBA00004571"/>
    </source>
</evidence>
<keyword evidence="11" id="KW-0472">Membrane</keyword>
<dbReference type="PANTHER" id="PTHR33619">
    <property type="entry name" value="POLYSACCHARIDE EXPORT PROTEIN GFCE-RELATED"/>
    <property type="match status" value="1"/>
</dbReference>
<dbReference type="Gene3D" id="3.10.560.10">
    <property type="entry name" value="Outer membrane lipoprotein wza domain like"/>
    <property type="match status" value="2"/>
</dbReference>
<evidence type="ECO:0000256" key="3">
    <source>
        <dbReference type="ARBA" id="ARBA00022448"/>
    </source>
</evidence>
<evidence type="ECO:0000259" key="16">
    <source>
        <dbReference type="Pfam" id="PF02563"/>
    </source>
</evidence>
<evidence type="ECO:0000256" key="5">
    <source>
        <dbReference type="ARBA" id="ARBA00022597"/>
    </source>
</evidence>
<feature type="domain" description="Soluble ligand binding" evidence="17">
    <location>
        <begin position="435"/>
        <end position="481"/>
    </location>
</feature>
<keyword evidence="9" id="KW-0406">Ion transport</keyword>
<evidence type="ECO:0000256" key="10">
    <source>
        <dbReference type="ARBA" id="ARBA00023114"/>
    </source>
</evidence>
<keyword evidence="5" id="KW-0762">Sugar transport</keyword>
<dbReference type="InterPro" id="IPR049712">
    <property type="entry name" value="Poly_export"/>
</dbReference>
<keyword evidence="12" id="KW-0564">Palmitate</keyword>
<gene>
    <name evidence="19" type="primary">kpsD</name>
    <name evidence="19" type="ORF">OLEAN_C19730</name>
</gene>
<dbReference type="PATRIC" id="fig|698738.3.peg.2042"/>
<accession>R4YTW5</accession>
<dbReference type="STRING" id="698738.OLEAN_C19730"/>
<protein>
    <submittedName>
        <fullName evidence="19">Polysialic acid transport protein KpsD</fullName>
    </submittedName>
</protein>
<dbReference type="GO" id="GO:0006811">
    <property type="term" value="P:monoatomic ion transport"/>
    <property type="evidence" value="ECO:0007669"/>
    <property type="project" value="UniProtKB-KW"/>
</dbReference>
<keyword evidence="8" id="KW-0625">Polysaccharide transport</keyword>
<dbReference type="PANTHER" id="PTHR33619:SF3">
    <property type="entry name" value="POLYSACCHARIDE EXPORT PROTEIN GFCE-RELATED"/>
    <property type="match status" value="1"/>
</dbReference>
<keyword evidence="14" id="KW-0449">Lipoprotein</keyword>
<evidence type="ECO:0000256" key="13">
    <source>
        <dbReference type="ARBA" id="ARBA00023237"/>
    </source>
</evidence>
<dbReference type="GO" id="GO:0009279">
    <property type="term" value="C:cell outer membrane"/>
    <property type="evidence" value="ECO:0007669"/>
    <property type="project" value="UniProtKB-SubCell"/>
</dbReference>
<feature type="signal peptide" evidence="15">
    <location>
        <begin position="1"/>
        <end position="19"/>
    </location>
</feature>
<evidence type="ECO:0000256" key="11">
    <source>
        <dbReference type="ARBA" id="ARBA00023136"/>
    </source>
</evidence>
<dbReference type="InterPro" id="IPR019554">
    <property type="entry name" value="Soluble_ligand-bd"/>
</dbReference>
<feature type="chain" id="PRO_5004374431" evidence="15">
    <location>
        <begin position="20"/>
        <end position="536"/>
    </location>
</feature>